<dbReference type="AlphaFoldDB" id="G4THY9"/>
<dbReference type="EMBL" id="CAFZ01000100">
    <property type="protein sequence ID" value="CCA70932.1"/>
    <property type="molecule type" value="Genomic_DNA"/>
</dbReference>
<protein>
    <submittedName>
        <fullName evidence="2">Uncharacterized protein</fullName>
    </submittedName>
</protein>
<keyword evidence="3" id="KW-1185">Reference proteome</keyword>
<dbReference type="PANTHER" id="PTHR28096">
    <property type="entry name" value="PROTEIN FAF1"/>
    <property type="match status" value="1"/>
</dbReference>
<dbReference type="Proteomes" id="UP000007148">
    <property type="component" value="Unassembled WGS sequence"/>
</dbReference>
<feature type="region of interest" description="Disordered" evidence="1">
    <location>
        <begin position="1"/>
        <end position="155"/>
    </location>
</feature>
<evidence type="ECO:0000313" key="2">
    <source>
        <dbReference type="EMBL" id="CCA70932.1"/>
    </source>
</evidence>
<sequence>MKPSRNTVENTTQDEDRAAFEAFGQSFLAQFGPLPPSKKRKADTQLQKPVLKKVHVPESREEEMLSEGTGSEDDTDSNSDDEIEDEEGSIPTQDDEEEIDPKRAVPVIVFDGRQSAREKRQVDKSFMSSKISKLRQTETKASTSKTSRKEKQEEVELQANDRSLYKLIHTKLLTASLDERSSDMSGAKKKKSLEGRVLEIANAAKLGKGETTVRRKEHSKAPRIIQKGIEAKRRQINEMRVQEAKEAGNYHPMIKKLLKDDDTPNKRIKRERGIGMGVGSFKGGILTLGKHEIRKGQGITAFDSKRGRKSRK</sequence>
<dbReference type="InterPro" id="IPR053030">
    <property type="entry name" value="Ribosomal_biogenesis_FAF1-like"/>
</dbReference>
<dbReference type="STRING" id="1109443.G4THY9"/>
<dbReference type="eggNOG" id="ENOG502S3VX">
    <property type="taxonomic scope" value="Eukaryota"/>
</dbReference>
<accession>G4THY9</accession>
<feature type="compositionally biased region" description="Polar residues" evidence="1">
    <location>
        <begin position="1"/>
        <end position="11"/>
    </location>
</feature>
<feature type="compositionally biased region" description="Basic and acidic residues" evidence="1">
    <location>
        <begin position="114"/>
        <end position="123"/>
    </location>
</feature>
<name>G4THY9_SERID</name>
<reference evidence="2 3" key="1">
    <citation type="journal article" date="2011" name="PLoS Pathog.">
        <title>Endophytic Life Strategies Decoded by Genome and Transcriptome Analyses of the Mutualistic Root Symbiont Piriformospora indica.</title>
        <authorList>
            <person name="Zuccaro A."/>
            <person name="Lahrmann U."/>
            <person name="Guldener U."/>
            <person name="Langen G."/>
            <person name="Pfiffi S."/>
            <person name="Biedenkopf D."/>
            <person name="Wong P."/>
            <person name="Samans B."/>
            <person name="Grimm C."/>
            <person name="Basiewicz M."/>
            <person name="Murat C."/>
            <person name="Martin F."/>
            <person name="Kogel K.H."/>
        </authorList>
    </citation>
    <scope>NUCLEOTIDE SEQUENCE [LARGE SCALE GENOMIC DNA]</scope>
    <source>
        <strain evidence="2 3">DSM 11827</strain>
    </source>
</reference>
<proteinExistence type="predicted"/>
<feature type="compositionally biased region" description="Acidic residues" evidence="1">
    <location>
        <begin position="64"/>
        <end position="99"/>
    </location>
</feature>
<dbReference type="OrthoDB" id="5556956at2759"/>
<evidence type="ECO:0000256" key="1">
    <source>
        <dbReference type="SAM" id="MobiDB-lite"/>
    </source>
</evidence>
<dbReference type="PANTHER" id="PTHR28096:SF1">
    <property type="entry name" value="PROTEIN FAF1"/>
    <property type="match status" value="1"/>
</dbReference>
<dbReference type="HOGENOM" id="CLU_051226_0_0_1"/>
<gene>
    <name evidence="2" type="ORF">PIIN_04868</name>
</gene>
<organism evidence="2 3">
    <name type="scientific">Serendipita indica (strain DSM 11827)</name>
    <name type="common">Root endophyte fungus</name>
    <name type="synonym">Piriformospora indica</name>
    <dbReference type="NCBI Taxonomy" id="1109443"/>
    <lineage>
        <taxon>Eukaryota</taxon>
        <taxon>Fungi</taxon>
        <taxon>Dikarya</taxon>
        <taxon>Basidiomycota</taxon>
        <taxon>Agaricomycotina</taxon>
        <taxon>Agaricomycetes</taxon>
        <taxon>Sebacinales</taxon>
        <taxon>Serendipitaceae</taxon>
        <taxon>Serendipita</taxon>
    </lineage>
</organism>
<comment type="caution">
    <text evidence="2">The sequence shown here is derived from an EMBL/GenBank/DDBJ whole genome shotgun (WGS) entry which is preliminary data.</text>
</comment>
<evidence type="ECO:0000313" key="3">
    <source>
        <dbReference type="Proteomes" id="UP000007148"/>
    </source>
</evidence>
<dbReference type="InParanoid" id="G4THY9"/>
<dbReference type="OMA" id="IQMEVTD"/>
<dbReference type="GO" id="GO:0000462">
    <property type="term" value="P:maturation of SSU-rRNA from tricistronic rRNA transcript (SSU-rRNA, 5.8S rRNA, LSU-rRNA)"/>
    <property type="evidence" value="ECO:0007669"/>
    <property type="project" value="TreeGrafter"/>
</dbReference>
<dbReference type="GO" id="GO:0005730">
    <property type="term" value="C:nucleolus"/>
    <property type="evidence" value="ECO:0007669"/>
    <property type="project" value="TreeGrafter"/>
</dbReference>